<comment type="caution">
    <text evidence="2">The sequence shown here is derived from an EMBL/GenBank/DDBJ whole genome shotgun (WGS) entry which is preliminary data.</text>
</comment>
<reference evidence="2 3" key="1">
    <citation type="journal article" date="2019" name="Sci. Rep.">
        <title>Orb-weaving spider Araneus ventricosus genome elucidates the spidroin gene catalogue.</title>
        <authorList>
            <person name="Kono N."/>
            <person name="Nakamura H."/>
            <person name="Ohtoshi R."/>
            <person name="Moran D.A.P."/>
            <person name="Shinohara A."/>
            <person name="Yoshida Y."/>
            <person name="Fujiwara M."/>
            <person name="Mori M."/>
            <person name="Tomita M."/>
            <person name="Arakawa K."/>
        </authorList>
    </citation>
    <scope>NUCLEOTIDE SEQUENCE [LARGE SCALE GENOMIC DNA]</scope>
</reference>
<dbReference type="AlphaFoldDB" id="A0A4Y2JL44"/>
<feature type="region of interest" description="Disordered" evidence="1">
    <location>
        <begin position="1"/>
        <end position="22"/>
    </location>
</feature>
<organism evidence="2 3">
    <name type="scientific">Araneus ventricosus</name>
    <name type="common">Orbweaver spider</name>
    <name type="synonym">Epeira ventricosa</name>
    <dbReference type="NCBI Taxonomy" id="182803"/>
    <lineage>
        <taxon>Eukaryota</taxon>
        <taxon>Metazoa</taxon>
        <taxon>Ecdysozoa</taxon>
        <taxon>Arthropoda</taxon>
        <taxon>Chelicerata</taxon>
        <taxon>Arachnida</taxon>
        <taxon>Araneae</taxon>
        <taxon>Araneomorphae</taxon>
        <taxon>Entelegynae</taxon>
        <taxon>Araneoidea</taxon>
        <taxon>Araneidae</taxon>
        <taxon>Araneus</taxon>
    </lineage>
</organism>
<evidence type="ECO:0000313" key="2">
    <source>
        <dbReference type="EMBL" id="GBM90188.1"/>
    </source>
</evidence>
<protein>
    <submittedName>
        <fullName evidence="2">Uncharacterized protein</fullName>
    </submittedName>
</protein>
<keyword evidence="3" id="KW-1185">Reference proteome</keyword>
<proteinExistence type="predicted"/>
<evidence type="ECO:0000313" key="3">
    <source>
        <dbReference type="Proteomes" id="UP000499080"/>
    </source>
</evidence>
<evidence type="ECO:0000256" key="1">
    <source>
        <dbReference type="SAM" id="MobiDB-lite"/>
    </source>
</evidence>
<dbReference type="Proteomes" id="UP000499080">
    <property type="component" value="Unassembled WGS sequence"/>
</dbReference>
<name>A0A4Y2JL44_ARAVE</name>
<accession>A0A4Y2JL44</accession>
<sequence>MAQKTIGHDEDDTGYSPAFNTSVKSSESQLDMDCNIHPIHIQGVIFSSIFSISHTNRMRQNGTKTIGPRQDGLQVGYSPALTLV</sequence>
<dbReference type="EMBL" id="BGPR01003600">
    <property type="protein sequence ID" value="GBM90188.1"/>
    <property type="molecule type" value="Genomic_DNA"/>
</dbReference>
<gene>
    <name evidence="2" type="ORF">AVEN_151862_1</name>
</gene>